<dbReference type="EMBL" id="PP931178">
    <property type="protein sequence ID" value="XCH45519.1"/>
    <property type="molecule type" value="Genomic_DNA"/>
</dbReference>
<evidence type="ECO:0000313" key="1">
    <source>
        <dbReference type="EMBL" id="XCH45519.1"/>
    </source>
</evidence>
<reference evidence="1" key="1">
    <citation type="submission" date="2024-06" db="EMBL/GenBank/DDBJ databases">
        <authorList>
            <person name="Rimon A."/>
            <person name="Yerushalmy O."/>
            <person name="Braunstein R."/>
            <person name="Alkalay-Oren S."/>
            <person name="Coppenhagn-Glazer S."/>
            <person name="Hazan R."/>
        </authorList>
    </citation>
    <scope>NUCLEOTIDE SEQUENCE</scope>
</reference>
<accession>A0AAU8GSZ1</accession>
<proteinExistence type="predicted"/>
<protein>
    <submittedName>
        <fullName evidence="1">Uncharacterized protein</fullName>
    </submittedName>
</protein>
<name>A0AAU8GSZ1_9VIRU</name>
<organism evidence="1">
    <name type="scientific">Pseudomonas phage PAB2</name>
    <dbReference type="NCBI Taxonomy" id="3230129"/>
    <lineage>
        <taxon>Viruses</taxon>
    </lineage>
</organism>
<sequence>MQIIRKMGLPARVCCVTLTLMQFNHVQEKPDGK</sequence>